<dbReference type="InterPro" id="IPR014729">
    <property type="entry name" value="Rossmann-like_a/b/a_fold"/>
</dbReference>
<dbReference type="OrthoDB" id="9816117at2"/>
<accession>A0A1N7H814</accession>
<reference evidence="4" key="1">
    <citation type="submission" date="2017-01" db="EMBL/GenBank/DDBJ databases">
        <authorList>
            <person name="Varghese N."/>
            <person name="Submissions S."/>
        </authorList>
    </citation>
    <scope>NUCLEOTIDE SEQUENCE [LARGE SCALE GENOMIC DNA]</scope>
    <source>
        <strain evidence="4">ATCC 12950</strain>
    </source>
</reference>
<evidence type="ECO:0000313" key="3">
    <source>
        <dbReference type="EMBL" id="SIS20808.1"/>
    </source>
</evidence>
<dbReference type="PRINTS" id="PR01438">
    <property type="entry name" value="UNVRSLSTRESS"/>
</dbReference>
<evidence type="ECO:0000259" key="2">
    <source>
        <dbReference type="Pfam" id="PF00582"/>
    </source>
</evidence>
<dbReference type="InterPro" id="IPR006015">
    <property type="entry name" value="Universal_stress_UspA"/>
</dbReference>
<sequence length="291" mass="30627">MSTCIVVGVDGSAQALCAVDWAAAEAGRRRLPLRIVHIAVRWEYNVAIREPGLEAPRPEAAGLEVLRIAEDRARTFASVDVGCRLGIGPISATLLQEAADAALLVLGSHGTGGFTRLLLGSVSRQIAEHAACPVVVVPEKPDVRTGRFGIVVGVDGSEASVDAVGFAFEEASLRSVGLRAVHAWAHPAYPREVRPGRYDTTAVEREGARLLSESLAGWKAKYPDVSVAEEVIEGVPASVLVDASSDAELLVVGARGRGGFAKLRLGSVSHAVLHHAEGPVAVVRSLHAKRR</sequence>
<dbReference type="EMBL" id="FTNI01000038">
    <property type="protein sequence ID" value="SIS20808.1"/>
    <property type="molecule type" value="Genomic_DNA"/>
</dbReference>
<evidence type="ECO:0000313" key="4">
    <source>
        <dbReference type="Proteomes" id="UP000186096"/>
    </source>
</evidence>
<keyword evidence="4" id="KW-1185">Reference proteome</keyword>
<dbReference type="Gene3D" id="3.40.50.620">
    <property type="entry name" value="HUPs"/>
    <property type="match status" value="2"/>
</dbReference>
<name>A0A1N7H814_9ACTN</name>
<dbReference type="PANTHER" id="PTHR46553">
    <property type="entry name" value="ADENINE NUCLEOTIDE ALPHA HYDROLASES-LIKE SUPERFAMILY PROTEIN"/>
    <property type="match status" value="1"/>
</dbReference>
<gene>
    <name evidence="3" type="ORF">SAMN05421833_13870</name>
</gene>
<protein>
    <submittedName>
        <fullName evidence="3">Nucleotide-binding universal stress protein, UspA family</fullName>
    </submittedName>
</protein>
<proteinExistence type="inferred from homology"/>
<comment type="similarity">
    <text evidence="1">Belongs to the universal stress protein A family.</text>
</comment>
<dbReference type="SUPFAM" id="SSF52402">
    <property type="entry name" value="Adenine nucleotide alpha hydrolases-like"/>
    <property type="match status" value="2"/>
</dbReference>
<dbReference type="PANTHER" id="PTHR46553:SF3">
    <property type="entry name" value="ADENINE NUCLEOTIDE ALPHA HYDROLASES-LIKE SUPERFAMILY PROTEIN"/>
    <property type="match status" value="1"/>
</dbReference>
<organism evidence="3 4">
    <name type="scientific">Microbispora rosea</name>
    <dbReference type="NCBI Taxonomy" id="58117"/>
    <lineage>
        <taxon>Bacteria</taxon>
        <taxon>Bacillati</taxon>
        <taxon>Actinomycetota</taxon>
        <taxon>Actinomycetes</taxon>
        <taxon>Streptosporangiales</taxon>
        <taxon>Streptosporangiaceae</taxon>
        <taxon>Microbispora</taxon>
    </lineage>
</organism>
<dbReference type="STRING" id="58117.SAMN05421833_13870"/>
<feature type="domain" description="UspA" evidence="2">
    <location>
        <begin position="5"/>
        <end position="138"/>
    </location>
</feature>
<dbReference type="Pfam" id="PF00582">
    <property type="entry name" value="Usp"/>
    <property type="match status" value="2"/>
</dbReference>
<dbReference type="Proteomes" id="UP000186096">
    <property type="component" value="Unassembled WGS sequence"/>
</dbReference>
<dbReference type="RefSeq" id="WP_076442136.1">
    <property type="nucleotide sequence ID" value="NZ_FTNI01000038.1"/>
</dbReference>
<evidence type="ECO:0000256" key="1">
    <source>
        <dbReference type="ARBA" id="ARBA00008791"/>
    </source>
</evidence>
<feature type="domain" description="UspA" evidence="2">
    <location>
        <begin position="150"/>
        <end position="284"/>
    </location>
</feature>
<dbReference type="AlphaFoldDB" id="A0A1N7H814"/>
<dbReference type="InterPro" id="IPR006016">
    <property type="entry name" value="UspA"/>
</dbReference>